<evidence type="ECO:0000313" key="2">
    <source>
        <dbReference type="Proteomes" id="UP000249099"/>
    </source>
</evidence>
<sequence>MYFIGIDGGGTSTDFSLFDSKMNCLKTIQLPTCHVSHVEKERAIKILSKGIDDLIAIINDIDLPEVQIAIGLAGYGNDKQLRYKIEEICEQAFSPFKYKIYNDAQIALAGAFNNQDGIILIAGTGSIGIARKDKQYQRCGGWGEMIGDEGSGYWIGRKILQVFSQMVDGRMKKTGLVDVLLEELSIETPYQLISYVDNNLRVNRTKVAKLSKIVSHPLLKNDEAIQEILNQAAKNLADVVNTLGSLYDEPVKLSKIGGLWEIGHPLIEPFNTYLDTNIEAVRALNSPQYGAVLLLKDDK</sequence>
<proteinExistence type="predicted"/>
<dbReference type="EMBL" id="NAQV01000035">
    <property type="protein sequence ID" value="RAN61847.1"/>
    <property type="molecule type" value="Genomic_DNA"/>
</dbReference>
<name>A0A328KHD4_9LACT</name>
<comment type="caution">
    <text evidence="1">The sequence shown here is derived from an EMBL/GenBank/DDBJ whole genome shotgun (WGS) entry which is preliminary data.</text>
</comment>
<dbReference type="PANTHER" id="PTHR43190:SF3">
    <property type="entry name" value="N-ACETYL-D-GLUCOSAMINE KINASE"/>
    <property type="match status" value="1"/>
</dbReference>
<reference evidence="1 2" key="1">
    <citation type="submission" date="2017-03" db="EMBL/GenBank/DDBJ databases">
        <title>wgs assembly of Dolosigranulum pigrum KPL CDC strains.</title>
        <authorList>
            <person name="Brugger S.D."/>
            <person name="Pettigrew M."/>
            <person name="Kong Y."/>
            <person name="Lemon K.P."/>
        </authorList>
    </citation>
    <scope>NUCLEOTIDE SEQUENCE [LARGE SCALE GENOMIC DNA]</scope>
    <source>
        <strain evidence="1 2">KPL1931_CDC4294-98</strain>
    </source>
</reference>
<dbReference type="Pfam" id="PF01869">
    <property type="entry name" value="BcrAD_BadFG"/>
    <property type="match status" value="1"/>
</dbReference>
<dbReference type="RefSeq" id="WP_112790527.1">
    <property type="nucleotide sequence ID" value="NZ_CP040415.1"/>
</dbReference>
<dbReference type="InterPro" id="IPR043129">
    <property type="entry name" value="ATPase_NBD"/>
</dbReference>
<dbReference type="SUPFAM" id="SSF53067">
    <property type="entry name" value="Actin-like ATPase domain"/>
    <property type="match status" value="2"/>
</dbReference>
<dbReference type="PANTHER" id="PTHR43190">
    <property type="entry name" value="N-ACETYL-D-GLUCOSAMINE KINASE"/>
    <property type="match status" value="1"/>
</dbReference>
<dbReference type="Proteomes" id="UP000249099">
    <property type="component" value="Unassembled WGS sequence"/>
</dbReference>
<evidence type="ECO:0000313" key="1">
    <source>
        <dbReference type="EMBL" id="RAN61847.1"/>
    </source>
</evidence>
<dbReference type="InterPro" id="IPR002731">
    <property type="entry name" value="ATPase_BadF"/>
</dbReference>
<accession>A0A328KHD4</accession>
<dbReference type="AlphaFoldDB" id="A0A328KHD4"/>
<dbReference type="Gene3D" id="3.30.420.40">
    <property type="match status" value="2"/>
</dbReference>
<protein>
    <submittedName>
        <fullName evidence="1">Uncharacterized protein</fullName>
    </submittedName>
</protein>
<gene>
    <name evidence="1" type="ORF">B8A44_08785</name>
</gene>
<dbReference type="InterPro" id="IPR052519">
    <property type="entry name" value="Euk-type_GlcNAc_Kinase"/>
</dbReference>
<dbReference type="CDD" id="cd24007">
    <property type="entry name" value="ASKHA_NBD_eukNAGK-like"/>
    <property type="match status" value="1"/>
</dbReference>
<organism evidence="1 2">
    <name type="scientific">Dolosigranulum pigrum</name>
    <dbReference type="NCBI Taxonomy" id="29394"/>
    <lineage>
        <taxon>Bacteria</taxon>
        <taxon>Bacillati</taxon>
        <taxon>Bacillota</taxon>
        <taxon>Bacilli</taxon>
        <taxon>Lactobacillales</taxon>
        <taxon>Carnobacteriaceae</taxon>
        <taxon>Dolosigranulum</taxon>
    </lineage>
</organism>